<dbReference type="InterPro" id="IPR036047">
    <property type="entry name" value="F-box-like_dom_sf"/>
</dbReference>
<dbReference type="InterPro" id="IPR001810">
    <property type="entry name" value="F-box_dom"/>
</dbReference>
<accession>A0AAV8F1C9</accession>
<dbReference type="EMBL" id="JAMFTS010000002">
    <property type="protein sequence ID" value="KAJ4786904.1"/>
    <property type="molecule type" value="Genomic_DNA"/>
</dbReference>
<dbReference type="AlphaFoldDB" id="A0AAV8F1C9"/>
<evidence type="ECO:0000313" key="2">
    <source>
        <dbReference type="EMBL" id="KAJ4786904.1"/>
    </source>
</evidence>
<dbReference type="Proteomes" id="UP001140206">
    <property type="component" value="Chromosome 2"/>
</dbReference>
<dbReference type="Gene3D" id="1.20.1280.50">
    <property type="match status" value="1"/>
</dbReference>
<sequence length="416" mass="47541">MERRIDRISNLPDDVLTRILSFVTARQAVQTCVLSKRWRNTWASVSILNFDFDEFWADHSDECAGIDENAEEELKFVSFVSNVLENREPSHLDTVIIRGDFGDHFMDPFIGWLDRAALLMPRVICAEIPEGGFGEELNLPDSVFSCSRLENLELYQRDRGFLVIKQNSVALSSLKTLKLGCLQLDDNFVQKLLLGCPALETLIFSDCYLPISDISSNVLRKLTLDYCWHSRHMRISCPVLVSLIICSQENINKSISFENMASLVNACINIYEDDNLSGIDFDTNPKFLSGLSNATSLELCVSSFDPYYKELWVKDISNCRTFFNLKKLDIGAWNMVEDFSLVACFLRHSPVLEHLTLRLNQSDGLVQQMSEQDVSIELEYLETVDIFCEEKTLANKLRSVLGRYVETIGNFNIREQ</sequence>
<dbReference type="SMART" id="SM00256">
    <property type="entry name" value="FBOX"/>
    <property type="match status" value="1"/>
</dbReference>
<dbReference type="PANTHER" id="PTHR34223">
    <property type="entry name" value="OS11G0201299 PROTEIN"/>
    <property type="match status" value="1"/>
</dbReference>
<dbReference type="InterPro" id="IPR055411">
    <property type="entry name" value="LRR_FXL15/At3g58940/PEG3-like"/>
</dbReference>
<dbReference type="InterPro" id="IPR053197">
    <property type="entry name" value="F-box_SCFL_complex_component"/>
</dbReference>
<dbReference type="Gene3D" id="3.80.10.10">
    <property type="entry name" value="Ribonuclease Inhibitor"/>
    <property type="match status" value="1"/>
</dbReference>
<evidence type="ECO:0000259" key="1">
    <source>
        <dbReference type="PROSITE" id="PS50181"/>
    </source>
</evidence>
<comment type="caution">
    <text evidence="2">The sequence shown here is derived from an EMBL/GenBank/DDBJ whole genome shotgun (WGS) entry which is preliminary data.</text>
</comment>
<dbReference type="InterPro" id="IPR053781">
    <property type="entry name" value="F-box_AtFBL13-like"/>
</dbReference>
<evidence type="ECO:0000313" key="3">
    <source>
        <dbReference type="Proteomes" id="UP001140206"/>
    </source>
</evidence>
<gene>
    <name evidence="2" type="ORF">LUZ62_038150</name>
</gene>
<proteinExistence type="predicted"/>
<dbReference type="SUPFAM" id="SSF52047">
    <property type="entry name" value="RNI-like"/>
    <property type="match status" value="1"/>
</dbReference>
<dbReference type="Pfam" id="PF00646">
    <property type="entry name" value="F-box"/>
    <property type="match status" value="1"/>
</dbReference>
<dbReference type="PANTHER" id="PTHR34223:SF26">
    <property type="entry name" value="OS02G0188900 PROTEIN"/>
    <property type="match status" value="1"/>
</dbReference>
<feature type="domain" description="F-box" evidence="1">
    <location>
        <begin position="5"/>
        <end position="59"/>
    </location>
</feature>
<dbReference type="InterPro" id="IPR032675">
    <property type="entry name" value="LRR_dom_sf"/>
</dbReference>
<dbReference type="CDD" id="cd22160">
    <property type="entry name" value="F-box_AtFBL13-like"/>
    <property type="match status" value="1"/>
</dbReference>
<dbReference type="PROSITE" id="PS50181">
    <property type="entry name" value="FBOX"/>
    <property type="match status" value="1"/>
</dbReference>
<organism evidence="2 3">
    <name type="scientific">Rhynchospora pubera</name>
    <dbReference type="NCBI Taxonomy" id="906938"/>
    <lineage>
        <taxon>Eukaryota</taxon>
        <taxon>Viridiplantae</taxon>
        <taxon>Streptophyta</taxon>
        <taxon>Embryophyta</taxon>
        <taxon>Tracheophyta</taxon>
        <taxon>Spermatophyta</taxon>
        <taxon>Magnoliopsida</taxon>
        <taxon>Liliopsida</taxon>
        <taxon>Poales</taxon>
        <taxon>Cyperaceae</taxon>
        <taxon>Cyperoideae</taxon>
        <taxon>Rhynchosporeae</taxon>
        <taxon>Rhynchospora</taxon>
    </lineage>
</organism>
<reference evidence="2" key="1">
    <citation type="submission" date="2022-08" db="EMBL/GenBank/DDBJ databases">
        <authorList>
            <person name="Marques A."/>
        </authorList>
    </citation>
    <scope>NUCLEOTIDE SEQUENCE</scope>
    <source>
        <strain evidence="2">RhyPub2mFocal</strain>
        <tissue evidence="2">Leaves</tissue>
    </source>
</reference>
<protein>
    <submittedName>
        <fullName evidence="2">F-box family protein</fullName>
    </submittedName>
</protein>
<dbReference type="Pfam" id="PF24758">
    <property type="entry name" value="LRR_At5g56370"/>
    <property type="match status" value="1"/>
</dbReference>
<name>A0AAV8F1C9_9POAL</name>
<dbReference type="SUPFAM" id="SSF81383">
    <property type="entry name" value="F-box domain"/>
    <property type="match status" value="1"/>
</dbReference>
<keyword evidence="3" id="KW-1185">Reference proteome</keyword>